<proteinExistence type="predicted"/>
<dbReference type="CDD" id="cd00146">
    <property type="entry name" value="PKD"/>
    <property type="match status" value="1"/>
</dbReference>
<dbReference type="InterPro" id="IPR002372">
    <property type="entry name" value="PQQ_rpt_dom"/>
</dbReference>
<dbReference type="PROSITE" id="PS50093">
    <property type="entry name" value="PKD"/>
    <property type="match status" value="1"/>
</dbReference>
<dbReference type="InterPro" id="IPR015943">
    <property type="entry name" value="WD40/YVTN_repeat-like_dom_sf"/>
</dbReference>
<dbReference type="PROSITE" id="PS51257">
    <property type="entry name" value="PROKAR_LIPOPROTEIN"/>
    <property type="match status" value="1"/>
</dbReference>
<dbReference type="SMART" id="SM00564">
    <property type="entry name" value="PQQ"/>
    <property type="match status" value="7"/>
</dbReference>
<dbReference type="SMART" id="SM00089">
    <property type="entry name" value="PKD"/>
    <property type="match status" value="1"/>
</dbReference>
<sequence>MKNTIIIMLTALLWISCSDDEKVNIKPVAAFKTSEVTIEEGQHVAFTDLSFDEDGQVTKWAWDFGNGVSSEEQLPTVEYTTAGEYTVTLSVWDNLGVQNANTFNKTITVKEKSTADMAPEIVWEFQTPCGFQDVSPAIDDNGNVFVGCDANNARGGQNIWVINGGIEVWHYSSGDVIRSSAAIADNGTAYIGSYDKNLYAFAAHSSDPLGKFDLGATAKFSCPAIDKDGTVYFSANRKLFAIHAAPGMTEKWNVDCEGVTQSTPVIGNDAVYMCSNSGKLYALAKTDGAKKWTLEYGKTCTSVPAIGEDGTIYLCGETADGGIVMAVNPDGTVRWQQKSAATFPNSGISLSIDGQLYVGNSDGDMLCYSQESGDLIWKFRTQGQIRSVPAIDNDGNIYFGDGKGYFYVLSSKGKLSYKEIQLGANIWSSPVIDKNGIIYICADVTKSSEPGKVYALRTHATGAQQGWSMRSGDYRRSARKQ</sequence>
<evidence type="ECO:0000313" key="2">
    <source>
        <dbReference type="EMBL" id="KAA5420819.1"/>
    </source>
</evidence>
<dbReference type="Gene3D" id="2.130.10.10">
    <property type="entry name" value="YVTN repeat-like/Quinoprotein amine dehydrogenase"/>
    <property type="match status" value="2"/>
</dbReference>
<dbReference type="InterPro" id="IPR035986">
    <property type="entry name" value="PKD_dom_sf"/>
</dbReference>
<dbReference type="Pfam" id="PF18911">
    <property type="entry name" value="PKD_4"/>
    <property type="match status" value="1"/>
</dbReference>
<dbReference type="Gene3D" id="2.60.40.10">
    <property type="entry name" value="Immunoglobulins"/>
    <property type="match status" value="1"/>
</dbReference>
<accession>A0A125MH42</accession>
<name>A0A125MH42_9BACE</name>
<dbReference type="PANTHER" id="PTHR34512:SF30">
    <property type="entry name" value="OUTER MEMBRANE PROTEIN ASSEMBLY FACTOR BAMB"/>
    <property type="match status" value="1"/>
</dbReference>
<dbReference type="SUPFAM" id="SSF49299">
    <property type="entry name" value="PKD domain"/>
    <property type="match status" value="1"/>
</dbReference>
<dbReference type="PANTHER" id="PTHR34512">
    <property type="entry name" value="CELL SURFACE PROTEIN"/>
    <property type="match status" value="1"/>
</dbReference>
<organism evidence="2 3">
    <name type="scientific">Bacteroides cellulosilyticus</name>
    <dbReference type="NCBI Taxonomy" id="246787"/>
    <lineage>
        <taxon>Bacteria</taxon>
        <taxon>Pseudomonadati</taxon>
        <taxon>Bacteroidota</taxon>
        <taxon>Bacteroidia</taxon>
        <taxon>Bacteroidales</taxon>
        <taxon>Bacteroidaceae</taxon>
        <taxon>Bacteroides</taxon>
    </lineage>
</organism>
<comment type="caution">
    <text evidence="2">The sequence shown here is derived from an EMBL/GenBank/DDBJ whole genome shotgun (WGS) entry which is preliminary data.</text>
</comment>
<dbReference type="InterPro" id="IPR013783">
    <property type="entry name" value="Ig-like_fold"/>
</dbReference>
<dbReference type="EMBL" id="VVYV01000009">
    <property type="protein sequence ID" value="KAA5420819.1"/>
    <property type="molecule type" value="Genomic_DNA"/>
</dbReference>
<dbReference type="RefSeq" id="WP_007219133.1">
    <property type="nucleotide sequence ID" value="NZ_CABMLT010000003.1"/>
</dbReference>
<protein>
    <submittedName>
        <fullName evidence="2">PQQ-binding-like beta-propeller repeat protein</fullName>
    </submittedName>
</protein>
<dbReference type="InterPro" id="IPR022409">
    <property type="entry name" value="PKD/Chitinase_dom"/>
</dbReference>
<feature type="domain" description="PKD" evidence="1">
    <location>
        <begin position="27"/>
        <end position="114"/>
    </location>
</feature>
<dbReference type="AlphaFoldDB" id="A0A125MH42"/>
<dbReference type="Gene3D" id="2.40.10.480">
    <property type="match status" value="1"/>
</dbReference>
<evidence type="ECO:0000259" key="1">
    <source>
        <dbReference type="PROSITE" id="PS50093"/>
    </source>
</evidence>
<reference evidence="2 3" key="1">
    <citation type="journal article" date="2019" name="Nat. Med.">
        <title>A library of human gut bacterial isolates paired with longitudinal multiomics data enables mechanistic microbiome research.</title>
        <authorList>
            <person name="Poyet M."/>
            <person name="Groussin M."/>
            <person name="Gibbons S.M."/>
            <person name="Avila-Pacheco J."/>
            <person name="Jiang X."/>
            <person name="Kearney S.M."/>
            <person name="Perrotta A.R."/>
            <person name="Berdy B."/>
            <person name="Zhao S."/>
            <person name="Lieberman T.D."/>
            <person name="Swanson P.K."/>
            <person name="Smith M."/>
            <person name="Roesemann S."/>
            <person name="Alexander J.E."/>
            <person name="Rich S.A."/>
            <person name="Livny J."/>
            <person name="Vlamakis H."/>
            <person name="Clish C."/>
            <person name="Bullock K."/>
            <person name="Deik A."/>
            <person name="Scott J."/>
            <person name="Pierce K.A."/>
            <person name="Xavier R.J."/>
            <person name="Alm E.J."/>
        </authorList>
    </citation>
    <scope>NUCLEOTIDE SEQUENCE [LARGE SCALE GENOMIC DNA]</scope>
    <source>
        <strain evidence="2 3">BIOML-A6</strain>
    </source>
</reference>
<dbReference type="InterPro" id="IPR011047">
    <property type="entry name" value="Quinoprotein_ADH-like_sf"/>
</dbReference>
<evidence type="ECO:0000313" key="3">
    <source>
        <dbReference type="Proteomes" id="UP000448877"/>
    </source>
</evidence>
<gene>
    <name evidence="2" type="ORF">F2Y81_07405</name>
</gene>
<dbReference type="SUPFAM" id="SSF50998">
    <property type="entry name" value="Quinoprotein alcohol dehydrogenase-like"/>
    <property type="match status" value="1"/>
</dbReference>
<dbReference type="Proteomes" id="UP000448877">
    <property type="component" value="Unassembled WGS sequence"/>
</dbReference>
<dbReference type="InterPro" id="IPR000601">
    <property type="entry name" value="PKD_dom"/>
</dbReference>
<dbReference type="GeneID" id="66305692"/>
<dbReference type="Pfam" id="PF13360">
    <property type="entry name" value="PQQ_2"/>
    <property type="match status" value="1"/>
</dbReference>
<dbReference type="InterPro" id="IPR018391">
    <property type="entry name" value="PQQ_b-propeller_rpt"/>
</dbReference>